<name>A0A5C6BCL1_9PLAN</name>
<comment type="caution">
    <text evidence="2">The sequence shown here is derived from an EMBL/GenBank/DDBJ whole genome shotgun (WGS) entry which is preliminary data.</text>
</comment>
<feature type="transmembrane region" description="Helical" evidence="1">
    <location>
        <begin position="155"/>
        <end position="174"/>
    </location>
</feature>
<feature type="transmembrane region" description="Helical" evidence="1">
    <location>
        <begin position="370"/>
        <end position="391"/>
    </location>
</feature>
<organism evidence="2 3">
    <name type="scientific">Symmachiella macrocystis</name>
    <dbReference type="NCBI Taxonomy" id="2527985"/>
    <lineage>
        <taxon>Bacteria</taxon>
        <taxon>Pseudomonadati</taxon>
        <taxon>Planctomycetota</taxon>
        <taxon>Planctomycetia</taxon>
        <taxon>Planctomycetales</taxon>
        <taxon>Planctomycetaceae</taxon>
        <taxon>Symmachiella</taxon>
    </lineage>
</organism>
<dbReference type="RefSeq" id="WP_197532683.1">
    <property type="nucleotide sequence ID" value="NZ_SJPP01000002.1"/>
</dbReference>
<feature type="transmembrane region" description="Helical" evidence="1">
    <location>
        <begin position="230"/>
        <end position="251"/>
    </location>
</feature>
<reference evidence="2 3" key="1">
    <citation type="submission" date="2019-02" db="EMBL/GenBank/DDBJ databases">
        <title>Deep-cultivation of Planctomycetes and their phenomic and genomic characterization uncovers novel biology.</title>
        <authorList>
            <person name="Wiegand S."/>
            <person name="Jogler M."/>
            <person name="Boedeker C."/>
            <person name="Pinto D."/>
            <person name="Vollmers J."/>
            <person name="Rivas-Marin E."/>
            <person name="Kohn T."/>
            <person name="Peeters S.H."/>
            <person name="Heuer A."/>
            <person name="Rast P."/>
            <person name="Oberbeckmann S."/>
            <person name="Bunk B."/>
            <person name="Jeske O."/>
            <person name="Meyerdierks A."/>
            <person name="Storesund J.E."/>
            <person name="Kallscheuer N."/>
            <person name="Luecker S."/>
            <person name="Lage O.M."/>
            <person name="Pohl T."/>
            <person name="Merkel B.J."/>
            <person name="Hornburger P."/>
            <person name="Mueller R.-W."/>
            <person name="Bruemmer F."/>
            <person name="Labrenz M."/>
            <person name="Spormann A.M."/>
            <person name="Op Den Camp H."/>
            <person name="Overmann J."/>
            <person name="Amann R."/>
            <person name="Jetten M.S.M."/>
            <person name="Mascher T."/>
            <person name="Medema M.H."/>
            <person name="Devos D.P."/>
            <person name="Kaster A.-K."/>
            <person name="Ovreas L."/>
            <person name="Rohde M."/>
            <person name="Galperin M.Y."/>
            <person name="Jogler C."/>
        </authorList>
    </citation>
    <scope>NUCLEOTIDE SEQUENCE [LARGE SCALE GENOMIC DNA]</scope>
    <source>
        <strain evidence="2 3">CA54</strain>
    </source>
</reference>
<keyword evidence="1" id="KW-1133">Transmembrane helix</keyword>
<accession>A0A5C6BCL1</accession>
<feature type="transmembrane region" description="Helical" evidence="1">
    <location>
        <begin position="69"/>
        <end position="87"/>
    </location>
</feature>
<dbReference type="PANTHER" id="PTHR31061">
    <property type="entry name" value="LD22376P"/>
    <property type="match status" value="1"/>
</dbReference>
<keyword evidence="3" id="KW-1185">Reference proteome</keyword>
<dbReference type="PANTHER" id="PTHR31061:SF24">
    <property type="entry name" value="LD22376P"/>
    <property type="match status" value="1"/>
</dbReference>
<dbReference type="AlphaFoldDB" id="A0A5C6BCL1"/>
<evidence type="ECO:0000256" key="1">
    <source>
        <dbReference type="SAM" id="Phobius"/>
    </source>
</evidence>
<feature type="transmembrane region" description="Helical" evidence="1">
    <location>
        <begin position="293"/>
        <end position="317"/>
    </location>
</feature>
<feature type="transmembrane region" description="Helical" evidence="1">
    <location>
        <begin position="324"/>
        <end position="350"/>
    </location>
</feature>
<sequence>MTTTPAASLTPAPRLVSLDAYRGFTMLAMASGGLGLAEVATHHPDSSMWQEIARQMEHLPWVGCVAWDLIQPSFMFMVGVSMAYSYASRQRRGDSHGQMFRHALFRGITLTLLGVFLRSNHKPETYWTFEDVVSQIGLGYVFLFLLWGRSAKVQFTAAMLVLIGYWTLFAVWPLPGTDFDYASAGVDPDWQYNLSGFAAHWNKNTNAAHAFDVWFLNLFPRSTAFQNNGGGYHTLSFIPSLATMIFGLMAGELLRGPRGGGRKFLILIGTGAVAMAAGYALDDFDICPIVKRIWTPSWTIYSSGICLLILAAFYGIIDLAGIQFWAWPAVVVGMNSIAIYIMTWLFKGWIRETYQTHLGQEIFNIFGEQYASLVEHTAILLVMWLICLWMYRRKIFLRI</sequence>
<feature type="transmembrane region" description="Helical" evidence="1">
    <location>
        <begin position="263"/>
        <end position="281"/>
    </location>
</feature>
<dbReference type="EMBL" id="SJPP01000002">
    <property type="protein sequence ID" value="TWU09251.1"/>
    <property type="molecule type" value="Genomic_DNA"/>
</dbReference>
<evidence type="ECO:0000313" key="3">
    <source>
        <dbReference type="Proteomes" id="UP000320735"/>
    </source>
</evidence>
<proteinExistence type="predicted"/>
<protein>
    <submittedName>
        <fullName evidence="2">Uncharacterized protein</fullName>
    </submittedName>
</protein>
<feature type="transmembrane region" description="Helical" evidence="1">
    <location>
        <begin position="99"/>
        <end position="117"/>
    </location>
</feature>
<evidence type="ECO:0000313" key="2">
    <source>
        <dbReference type="EMBL" id="TWU09251.1"/>
    </source>
</evidence>
<feature type="transmembrane region" description="Helical" evidence="1">
    <location>
        <begin position="132"/>
        <end position="148"/>
    </location>
</feature>
<dbReference type="Proteomes" id="UP000320735">
    <property type="component" value="Unassembled WGS sequence"/>
</dbReference>
<keyword evidence="1" id="KW-0472">Membrane</keyword>
<keyword evidence="1" id="KW-0812">Transmembrane</keyword>
<gene>
    <name evidence="2" type="ORF">CA54_44910</name>
</gene>